<sequence>MAENTKRLHYLDAFLEGLVHNAGNGSRVTKFNSLKCSSFDFKPGERYCNNSGSLVQLLDMILPDSQKQDNHLEGHSDDKNDYFER</sequence>
<reference evidence="2 3" key="1">
    <citation type="submission" date="2014-09" db="EMBL/GenBank/DDBJ databases">
        <authorList>
            <person name="Ellenberger Sabrina"/>
        </authorList>
    </citation>
    <scope>NUCLEOTIDE SEQUENCE [LARGE SCALE GENOMIC DNA]</scope>
    <source>
        <strain evidence="2 3">CBS 412.66</strain>
    </source>
</reference>
<gene>
    <name evidence="2" type="primary">PARPA_00346.1 scaffold 630</name>
</gene>
<evidence type="ECO:0000256" key="1">
    <source>
        <dbReference type="SAM" id="MobiDB-lite"/>
    </source>
</evidence>
<feature type="region of interest" description="Disordered" evidence="1">
    <location>
        <begin position="66"/>
        <end position="85"/>
    </location>
</feature>
<dbReference type="AlphaFoldDB" id="A0A0B7MPT5"/>
<proteinExistence type="predicted"/>
<name>A0A0B7MPT5_9FUNG</name>
<dbReference type="Proteomes" id="UP000054107">
    <property type="component" value="Unassembled WGS sequence"/>
</dbReference>
<protein>
    <submittedName>
        <fullName evidence="2">Uncharacterized protein</fullName>
    </submittedName>
</protein>
<accession>A0A0B7MPT5</accession>
<evidence type="ECO:0000313" key="2">
    <source>
        <dbReference type="EMBL" id="CEP07077.1"/>
    </source>
</evidence>
<evidence type="ECO:0000313" key="3">
    <source>
        <dbReference type="Proteomes" id="UP000054107"/>
    </source>
</evidence>
<dbReference type="EMBL" id="LN718971">
    <property type="protein sequence ID" value="CEP07077.1"/>
    <property type="molecule type" value="Genomic_DNA"/>
</dbReference>
<keyword evidence="3" id="KW-1185">Reference proteome</keyword>
<organism evidence="2 3">
    <name type="scientific">Parasitella parasitica</name>
    <dbReference type="NCBI Taxonomy" id="35722"/>
    <lineage>
        <taxon>Eukaryota</taxon>
        <taxon>Fungi</taxon>
        <taxon>Fungi incertae sedis</taxon>
        <taxon>Mucoromycota</taxon>
        <taxon>Mucoromycotina</taxon>
        <taxon>Mucoromycetes</taxon>
        <taxon>Mucorales</taxon>
        <taxon>Mucorineae</taxon>
        <taxon>Mucoraceae</taxon>
        <taxon>Parasitella</taxon>
    </lineage>
</organism>